<evidence type="ECO:0000256" key="9">
    <source>
        <dbReference type="RuleBase" id="RU003794"/>
    </source>
</evidence>
<dbReference type="EC" id="3.4.23.43" evidence="9"/>
<name>A0A2J0LFD8_9BACT</name>
<evidence type="ECO:0000256" key="1">
    <source>
        <dbReference type="ARBA" id="ARBA00004429"/>
    </source>
</evidence>
<keyword evidence="9" id="KW-0511">Multifunctional enzyme</keyword>
<feature type="transmembrane region" description="Helical" evidence="10">
    <location>
        <begin position="152"/>
        <end position="177"/>
    </location>
</feature>
<feature type="transmembrane region" description="Helical" evidence="10">
    <location>
        <begin position="228"/>
        <end position="246"/>
    </location>
</feature>
<dbReference type="AlphaFoldDB" id="A0A2J0LFD8"/>
<dbReference type="GO" id="GO:0032259">
    <property type="term" value="P:methylation"/>
    <property type="evidence" value="ECO:0007669"/>
    <property type="project" value="UniProtKB-KW"/>
</dbReference>
<comment type="subcellular location">
    <subcellularLocation>
        <location evidence="1">Cell inner membrane</location>
        <topology evidence="1">Multi-pass membrane protein</topology>
    </subcellularLocation>
    <subcellularLocation>
        <location evidence="9">Cell membrane</location>
        <topology evidence="9">Multi-pass membrane protein</topology>
    </subcellularLocation>
</comment>
<feature type="transmembrane region" description="Helical" evidence="10">
    <location>
        <begin position="97"/>
        <end position="117"/>
    </location>
</feature>
<dbReference type="GO" id="GO:0004190">
    <property type="term" value="F:aspartic-type endopeptidase activity"/>
    <property type="evidence" value="ECO:0007669"/>
    <property type="project" value="UniProtKB-EC"/>
</dbReference>
<comment type="similarity">
    <text evidence="2 8">Belongs to the peptidase A24 family.</text>
</comment>
<dbReference type="GO" id="GO:0005886">
    <property type="term" value="C:plasma membrane"/>
    <property type="evidence" value="ECO:0007669"/>
    <property type="project" value="UniProtKB-SubCell"/>
</dbReference>
<sequence>MMIAIVFIFGAMVGSFLNVCIYRMPKGRSVIKPASHCPRCDRHIQWFDNIPILSFVMLGAKCRHCKKKISLRYPLVELLTAVLFIVNFIWFGTSPKFFIYTALECALVIGTFTDFAYYMIPDEITIGGLAAGLIVSAIYPELHNAPVFWKGFLFSLQGAVVGGSLIYAMGFIGELIFKKEAMGGGDVKLMAMIGSVIGWKLVILAFFIAPFFGAFIGIYLKFVKKIDIIPYGPYLSLATLIAIMWGDKILRGFLCYGI</sequence>
<evidence type="ECO:0000256" key="8">
    <source>
        <dbReference type="RuleBase" id="RU003793"/>
    </source>
</evidence>
<evidence type="ECO:0000259" key="11">
    <source>
        <dbReference type="Pfam" id="PF01478"/>
    </source>
</evidence>
<dbReference type="Gene3D" id="1.20.120.1220">
    <property type="match status" value="1"/>
</dbReference>
<dbReference type="EMBL" id="PFGP01000056">
    <property type="protein sequence ID" value="PIW66568.1"/>
    <property type="molecule type" value="Genomic_DNA"/>
</dbReference>
<feature type="transmembrane region" description="Helical" evidence="10">
    <location>
        <begin position="189"/>
        <end position="222"/>
    </location>
</feature>
<dbReference type="Proteomes" id="UP000231267">
    <property type="component" value="Unassembled WGS sequence"/>
</dbReference>
<feature type="transmembrane region" description="Helical" evidence="10">
    <location>
        <begin position="6"/>
        <end position="24"/>
    </location>
</feature>
<proteinExistence type="inferred from homology"/>
<keyword evidence="5 9" id="KW-0812">Transmembrane</keyword>
<keyword evidence="3" id="KW-1003">Cell membrane</keyword>
<reference evidence="13 14" key="1">
    <citation type="submission" date="2017-09" db="EMBL/GenBank/DDBJ databases">
        <title>Depth-based differentiation of microbial function through sediment-hosted aquifers and enrichment of novel symbionts in the deep terrestrial subsurface.</title>
        <authorList>
            <person name="Probst A.J."/>
            <person name="Ladd B."/>
            <person name="Jarett J.K."/>
            <person name="Geller-Mcgrath D.E."/>
            <person name="Sieber C.M."/>
            <person name="Emerson J.B."/>
            <person name="Anantharaman K."/>
            <person name="Thomas B.C."/>
            <person name="Malmstrom R."/>
            <person name="Stieglmeier M."/>
            <person name="Klingl A."/>
            <person name="Woyke T."/>
            <person name="Ryan C.M."/>
            <person name="Banfield J.F."/>
        </authorList>
    </citation>
    <scope>NUCLEOTIDE SEQUENCE [LARGE SCALE GENOMIC DNA]</scope>
    <source>
        <strain evidence="13">CG12_big_fil_rev_8_21_14_0_65_43_15</strain>
    </source>
</reference>
<dbReference type="InterPro" id="IPR014032">
    <property type="entry name" value="Peptidase_A24A_bac"/>
</dbReference>
<evidence type="ECO:0000256" key="4">
    <source>
        <dbReference type="ARBA" id="ARBA00022519"/>
    </source>
</evidence>
<dbReference type="PRINTS" id="PR00864">
    <property type="entry name" value="PREPILNPTASE"/>
</dbReference>
<dbReference type="GO" id="GO:0008168">
    <property type="term" value="F:methyltransferase activity"/>
    <property type="evidence" value="ECO:0007669"/>
    <property type="project" value="UniProtKB-KW"/>
</dbReference>
<feature type="transmembrane region" description="Helical" evidence="10">
    <location>
        <begin position="124"/>
        <end position="140"/>
    </location>
</feature>
<evidence type="ECO:0000256" key="10">
    <source>
        <dbReference type="SAM" id="Phobius"/>
    </source>
</evidence>
<keyword evidence="6 10" id="KW-1133">Transmembrane helix</keyword>
<dbReference type="Pfam" id="PF06750">
    <property type="entry name" value="A24_N_bact"/>
    <property type="match status" value="1"/>
</dbReference>
<comment type="catalytic activity">
    <reaction evidence="9">
        <text>Typically cleaves a -Gly-|-Phe- bond to release an N-terminal, basic peptide of 5-8 residues from type IV prepilin, and then N-methylates the new N-terminal amino group, the methyl donor being S-adenosyl-L-methionine.</text>
        <dbReference type="EC" id="3.4.23.43"/>
    </reaction>
</comment>
<keyword evidence="9" id="KW-0489">Methyltransferase</keyword>
<evidence type="ECO:0000313" key="13">
    <source>
        <dbReference type="EMBL" id="PIW66568.1"/>
    </source>
</evidence>
<feature type="domain" description="Prepilin peptidase A24 N-terminal" evidence="12">
    <location>
        <begin position="8"/>
        <end position="90"/>
    </location>
</feature>
<dbReference type="GO" id="GO:0006465">
    <property type="term" value="P:signal peptide processing"/>
    <property type="evidence" value="ECO:0007669"/>
    <property type="project" value="TreeGrafter"/>
</dbReference>
<keyword evidence="9" id="KW-0378">Hydrolase</keyword>
<comment type="caution">
    <text evidence="13">The sequence shown here is derived from an EMBL/GenBank/DDBJ whole genome shotgun (WGS) entry which is preliminary data.</text>
</comment>
<dbReference type="Pfam" id="PF01478">
    <property type="entry name" value="Peptidase_A24"/>
    <property type="match status" value="1"/>
</dbReference>
<gene>
    <name evidence="13" type="ORF">COW11_02600</name>
</gene>
<feature type="domain" description="Prepilin type IV endopeptidase peptidase" evidence="11">
    <location>
        <begin position="105"/>
        <end position="218"/>
    </location>
</feature>
<keyword evidence="9" id="KW-0645">Protease</keyword>
<evidence type="ECO:0000313" key="14">
    <source>
        <dbReference type="Proteomes" id="UP000231267"/>
    </source>
</evidence>
<dbReference type="PANTHER" id="PTHR30487">
    <property type="entry name" value="TYPE 4 PREPILIN-LIKE PROTEINS LEADER PEPTIDE-PROCESSING ENZYME"/>
    <property type="match status" value="1"/>
</dbReference>
<comment type="function">
    <text evidence="9">Plays an essential role in type IV pili and type II pseudopili formation by proteolytically removing the leader sequence from substrate proteins and subsequently monomethylating the alpha-amino group of the newly exposed N-terminal phenylalanine.</text>
</comment>
<accession>A0A2J0LFD8</accession>
<dbReference type="InterPro" id="IPR050882">
    <property type="entry name" value="Prepilin_peptidase/N-MTase"/>
</dbReference>
<evidence type="ECO:0000256" key="3">
    <source>
        <dbReference type="ARBA" id="ARBA00022475"/>
    </source>
</evidence>
<evidence type="ECO:0000256" key="2">
    <source>
        <dbReference type="ARBA" id="ARBA00005801"/>
    </source>
</evidence>
<evidence type="ECO:0000256" key="7">
    <source>
        <dbReference type="ARBA" id="ARBA00023136"/>
    </source>
</evidence>
<dbReference type="EC" id="2.1.1.-" evidence="9"/>
<evidence type="ECO:0000259" key="12">
    <source>
        <dbReference type="Pfam" id="PF06750"/>
    </source>
</evidence>
<keyword evidence="9" id="KW-0808">Transferase</keyword>
<keyword evidence="7 10" id="KW-0472">Membrane</keyword>
<organism evidence="13 14">
    <name type="scientific">Candidatus Taenaricola geysiri</name>
    <dbReference type="NCBI Taxonomy" id="1974752"/>
    <lineage>
        <taxon>Bacteria</taxon>
        <taxon>Pseudomonadati</taxon>
        <taxon>Candidatus Omnitrophota</taxon>
        <taxon>Candidatus Taenaricola</taxon>
    </lineage>
</organism>
<dbReference type="InterPro" id="IPR000045">
    <property type="entry name" value="Prepilin_IV_endopep_pep"/>
</dbReference>
<protein>
    <recommendedName>
        <fullName evidence="9">Prepilin leader peptidase/N-methyltransferase</fullName>
        <ecNumber evidence="9">2.1.1.-</ecNumber>
        <ecNumber evidence="9">3.4.23.43</ecNumber>
    </recommendedName>
</protein>
<evidence type="ECO:0000256" key="5">
    <source>
        <dbReference type="ARBA" id="ARBA00022692"/>
    </source>
</evidence>
<dbReference type="InterPro" id="IPR010627">
    <property type="entry name" value="Prepilin_pept_A24_N"/>
</dbReference>
<dbReference type="PANTHER" id="PTHR30487:SF0">
    <property type="entry name" value="PREPILIN LEADER PEPTIDASE_N-METHYLTRANSFERASE-RELATED"/>
    <property type="match status" value="1"/>
</dbReference>
<keyword evidence="4" id="KW-0997">Cell inner membrane</keyword>
<evidence type="ECO:0000256" key="6">
    <source>
        <dbReference type="ARBA" id="ARBA00022989"/>
    </source>
</evidence>
<feature type="transmembrane region" description="Helical" evidence="10">
    <location>
        <begin position="71"/>
        <end position="91"/>
    </location>
</feature>